<evidence type="ECO:0000259" key="2">
    <source>
        <dbReference type="Pfam" id="PF02861"/>
    </source>
</evidence>
<dbReference type="Pfam" id="PF02861">
    <property type="entry name" value="Clp_N"/>
    <property type="match status" value="1"/>
</dbReference>
<evidence type="ECO:0000313" key="4">
    <source>
        <dbReference type="Proteomes" id="UP001199469"/>
    </source>
</evidence>
<feature type="compositionally biased region" description="Polar residues" evidence="1">
    <location>
        <begin position="259"/>
        <end position="269"/>
    </location>
</feature>
<feature type="region of interest" description="Disordered" evidence="1">
    <location>
        <begin position="234"/>
        <end position="269"/>
    </location>
</feature>
<dbReference type="EMBL" id="JAJNDB010000005">
    <property type="protein sequence ID" value="MCD2195881.1"/>
    <property type="molecule type" value="Genomic_DNA"/>
</dbReference>
<dbReference type="SUPFAM" id="SSF81923">
    <property type="entry name" value="Double Clp-N motif"/>
    <property type="match status" value="1"/>
</dbReference>
<dbReference type="InterPro" id="IPR036628">
    <property type="entry name" value="Clp_N_dom_sf"/>
</dbReference>
<sequence length="269" mass="28996">MFERFSGRARHVVALAQDETKVLGHPRTGPEHLLLGLLREEREAMPIHADHGQATERESTRRAARTPLGEAGIELAHARARLHDPVPRRTAMGRPGPADHIGFTADSESALELAAAHADDAGRLVMPADLLRAMLDNRHSAAVSLLFSLEVNLDHLTELAWAAARDSHTQDEAPPPRLRLATKPADPSQPRPHPDPPAVISPDTPAPATSDLLLHRLSVQLDEIQRTLEALTARLDMGEGRTPKADDATAFTAGPAGTDTDSTTETARS</sequence>
<feature type="region of interest" description="Disordered" evidence="1">
    <location>
        <begin position="166"/>
        <end position="207"/>
    </location>
</feature>
<name>A0ABS8PEP5_9PSEU</name>
<proteinExistence type="predicted"/>
<evidence type="ECO:0000256" key="1">
    <source>
        <dbReference type="SAM" id="MobiDB-lite"/>
    </source>
</evidence>
<organism evidence="3 4">
    <name type="scientific">Actinomycetospora endophytica</name>
    <dbReference type="NCBI Taxonomy" id="2291215"/>
    <lineage>
        <taxon>Bacteria</taxon>
        <taxon>Bacillati</taxon>
        <taxon>Actinomycetota</taxon>
        <taxon>Actinomycetes</taxon>
        <taxon>Pseudonocardiales</taxon>
        <taxon>Pseudonocardiaceae</taxon>
        <taxon>Actinomycetospora</taxon>
    </lineage>
</organism>
<keyword evidence="4" id="KW-1185">Reference proteome</keyword>
<feature type="compositionally biased region" description="Pro residues" evidence="1">
    <location>
        <begin position="187"/>
        <end position="199"/>
    </location>
</feature>
<dbReference type="InterPro" id="IPR004176">
    <property type="entry name" value="Clp_R_N"/>
</dbReference>
<dbReference type="Gene3D" id="1.10.1780.10">
    <property type="entry name" value="Clp, N-terminal domain"/>
    <property type="match status" value="1"/>
</dbReference>
<evidence type="ECO:0000313" key="3">
    <source>
        <dbReference type="EMBL" id="MCD2195881.1"/>
    </source>
</evidence>
<comment type="caution">
    <text evidence="3">The sequence shown here is derived from an EMBL/GenBank/DDBJ whole genome shotgun (WGS) entry which is preliminary data.</text>
</comment>
<accession>A0ABS8PEP5</accession>
<dbReference type="Proteomes" id="UP001199469">
    <property type="component" value="Unassembled WGS sequence"/>
</dbReference>
<gene>
    <name evidence="3" type="ORF">LQ327_21150</name>
</gene>
<reference evidence="3 4" key="1">
    <citation type="submission" date="2021-11" db="EMBL/GenBank/DDBJ databases">
        <title>Draft genome sequence of Actinomycetospora sp. SF1 isolated from the rhizosphere soil.</title>
        <authorList>
            <person name="Duangmal K."/>
            <person name="Chantavorakit T."/>
        </authorList>
    </citation>
    <scope>NUCLEOTIDE SEQUENCE [LARGE SCALE GENOMIC DNA]</scope>
    <source>
        <strain evidence="3 4">TBRC 5722</strain>
    </source>
</reference>
<feature type="domain" description="Clp R" evidence="2">
    <location>
        <begin position="4"/>
        <end position="146"/>
    </location>
</feature>
<dbReference type="RefSeq" id="WP_230737632.1">
    <property type="nucleotide sequence ID" value="NZ_JAJNDB010000005.1"/>
</dbReference>
<protein>
    <recommendedName>
        <fullName evidence="2">Clp R domain-containing protein</fullName>
    </recommendedName>
</protein>
<feature type="compositionally biased region" description="Basic and acidic residues" evidence="1">
    <location>
        <begin position="236"/>
        <end position="247"/>
    </location>
</feature>